<dbReference type="EMBL" id="MU864930">
    <property type="protein sequence ID" value="KAK4466745.1"/>
    <property type="molecule type" value="Genomic_DNA"/>
</dbReference>
<evidence type="ECO:0000313" key="1">
    <source>
        <dbReference type="EMBL" id="KAK4466745.1"/>
    </source>
</evidence>
<reference evidence="1" key="2">
    <citation type="submission" date="2023-06" db="EMBL/GenBank/DDBJ databases">
        <authorList>
            <consortium name="Lawrence Berkeley National Laboratory"/>
            <person name="Mondo S.J."/>
            <person name="Hensen N."/>
            <person name="Bonometti L."/>
            <person name="Westerberg I."/>
            <person name="Brannstrom I.O."/>
            <person name="Guillou S."/>
            <person name="Cros-Aarteil S."/>
            <person name="Calhoun S."/>
            <person name="Haridas S."/>
            <person name="Kuo A."/>
            <person name="Pangilinan J."/>
            <person name="Riley R."/>
            <person name="Labutti K."/>
            <person name="Andreopoulos B."/>
            <person name="Lipzen A."/>
            <person name="Chen C."/>
            <person name="Yanf M."/>
            <person name="Daum C."/>
            <person name="Ng V."/>
            <person name="Clum A."/>
            <person name="Steindorff A."/>
            <person name="Ohm R."/>
            <person name="Martin F."/>
            <person name="Silar P."/>
            <person name="Natvig D."/>
            <person name="Lalanne C."/>
            <person name="Gautier V."/>
            <person name="Ament-Velasquez S.L."/>
            <person name="Kruys A."/>
            <person name="Hutchinson M.I."/>
            <person name="Powell A.J."/>
            <person name="Barry K."/>
            <person name="Miller A.N."/>
            <person name="Grigoriev I.V."/>
            <person name="Debuchy R."/>
            <person name="Gladieux P."/>
            <person name="Thoren M.H."/>
            <person name="Johannesson H."/>
        </authorList>
    </citation>
    <scope>NUCLEOTIDE SEQUENCE</scope>
    <source>
        <strain evidence="1">PSN324</strain>
    </source>
</reference>
<name>A0AAV9I4L6_9PEZI</name>
<gene>
    <name evidence="1" type="ORF">QBC42DRAFT_282196</name>
</gene>
<proteinExistence type="predicted"/>
<sequence length="240" mass="27252">MADTHDTLCAELDSMKVVYITRVRGGTRSDRERKVKEIRGDRFYCFAIEHGVSESAVWRFEDPGGPVKLPWEKICRLTALGNSLCPDRACIIDLDRFEPRFTTYEVNPEKLTINVLPAAAVADPITAGKRDGSLRWILESHARPLCVVNWPKGGDVDANNLPHLPATVKQLDLRGMSNFLRGRVPTKYECGPDHWIHNFVAKFKKLKTLTLTDCQYRLEDVAILEPRMILISCIIESKME</sequence>
<comment type="caution">
    <text evidence="1">The sequence shown here is derived from an EMBL/GenBank/DDBJ whole genome shotgun (WGS) entry which is preliminary data.</text>
</comment>
<accession>A0AAV9I4L6</accession>
<dbReference type="AlphaFoldDB" id="A0AAV9I4L6"/>
<keyword evidence="2" id="KW-1185">Reference proteome</keyword>
<organism evidence="1 2">
    <name type="scientific">Cladorrhinum samala</name>
    <dbReference type="NCBI Taxonomy" id="585594"/>
    <lineage>
        <taxon>Eukaryota</taxon>
        <taxon>Fungi</taxon>
        <taxon>Dikarya</taxon>
        <taxon>Ascomycota</taxon>
        <taxon>Pezizomycotina</taxon>
        <taxon>Sordariomycetes</taxon>
        <taxon>Sordariomycetidae</taxon>
        <taxon>Sordariales</taxon>
        <taxon>Podosporaceae</taxon>
        <taxon>Cladorrhinum</taxon>
    </lineage>
</organism>
<protein>
    <submittedName>
        <fullName evidence="1">Uncharacterized protein</fullName>
    </submittedName>
</protein>
<reference evidence="1" key="1">
    <citation type="journal article" date="2023" name="Mol. Phylogenet. Evol.">
        <title>Genome-scale phylogeny and comparative genomics of the fungal order Sordariales.</title>
        <authorList>
            <person name="Hensen N."/>
            <person name="Bonometti L."/>
            <person name="Westerberg I."/>
            <person name="Brannstrom I.O."/>
            <person name="Guillou S."/>
            <person name="Cros-Aarteil S."/>
            <person name="Calhoun S."/>
            <person name="Haridas S."/>
            <person name="Kuo A."/>
            <person name="Mondo S."/>
            <person name="Pangilinan J."/>
            <person name="Riley R."/>
            <person name="LaButti K."/>
            <person name="Andreopoulos B."/>
            <person name="Lipzen A."/>
            <person name="Chen C."/>
            <person name="Yan M."/>
            <person name="Daum C."/>
            <person name="Ng V."/>
            <person name="Clum A."/>
            <person name="Steindorff A."/>
            <person name="Ohm R.A."/>
            <person name="Martin F."/>
            <person name="Silar P."/>
            <person name="Natvig D.O."/>
            <person name="Lalanne C."/>
            <person name="Gautier V."/>
            <person name="Ament-Velasquez S.L."/>
            <person name="Kruys A."/>
            <person name="Hutchinson M.I."/>
            <person name="Powell A.J."/>
            <person name="Barry K."/>
            <person name="Miller A.N."/>
            <person name="Grigoriev I.V."/>
            <person name="Debuchy R."/>
            <person name="Gladieux P."/>
            <person name="Hiltunen Thoren M."/>
            <person name="Johannesson H."/>
        </authorList>
    </citation>
    <scope>NUCLEOTIDE SEQUENCE</scope>
    <source>
        <strain evidence="1">PSN324</strain>
    </source>
</reference>
<evidence type="ECO:0000313" key="2">
    <source>
        <dbReference type="Proteomes" id="UP001321749"/>
    </source>
</evidence>
<dbReference type="Proteomes" id="UP001321749">
    <property type="component" value="Unassembled WGS sequence"/>
</dbReference>